<feature type="transmembrane region" description="Helical" evidence="5">
    <location>
        <begin position="181"/>
        <end position="203"/>
    </location>
</feature>
<dbReference type="GO" id="GO:0012505">
    <property type="term" value="C:endomembrane system"/>
    <property type="evidence" value="ECO:0007669"/>
    <property type="project" value="UniProtKB-SubCell"/>
</dbReference>
<feature type="transmembrane region" description="Helical" evidence="5">
    <location>
        <begin position="215"/>
        <end position="237"/>
    </location>
</feature>
<dbReference type="EMBL" id="MFBD01000037">
    <property type="protein sequence ID" value="OGD88151.1"/>
    <property type="molecule type" value="Genomic_DNA"/>
</dbReference>
<proteinExistence type="predicted"/>
<evidence type="ECO:0000256" key="1">
    <source>
        <dbReference type="ARBA" id="ARBA00004127"/>
    </source>
</evidence>
<evidence type="ECO:0000256" key="5">
    <source>
        <dbReference type="SAM" id="Phobius"/>
    </source>
</evidence>
<evidence type="ECO:0000313" key="7">
    <source>
        <dbReference type="Proteomes" id="UP000177369"/>
    </source>
</evidence>
<comment type="caution">
    <text evidence="6">The sequence shown here is derived from an EMBL/GenBank/DDBJ whole genome shotgun (WGS) entry which is preliminary data.</text>
</comment>
<feature type="transmembrane region" description="Helical" evidence="5">
    <location>
        <begin position="23"/>
        <end position="45"/>
    </location>
</feature>
<keyword evidence="2 5" id="KW-0812">Transmembrane</keyword>
<dbReference type="Proteomes" id="UP000177369">
    <property type="component" value="Unassembled WGS sequence"/>
</dbReference>
<reference evidence="6 7" key="1">
    <citation type="journal article" date="2016" name="Nat. Commun.">
        <title>Thousands of microbial genomes shed light on interconnected biogeochemical processes in an aquifer system.</title>
        <authorList>
            <person name="Anantharaman K."/>
            <person name="Brown C.T."/>
            <person name="Hug L.A."/>
            <person name="Sharon I."/>
            <person name="Castelle C.J."/>
            <person name="Probst A.J."/>
            <person name="Thomas B.C."/>
            <person name="Singh A."/>
            <person name="Wilkins M.J."/>
            <person name="Karaoz U."/>
            <person name="Brodie E.L."/>
            <person name="Williams K.H."/>
            <person name="Hubbard S.S."/>
            <person name="Banfield J.F."/>
        </authorList>
    </citation>
    <scope>NUCLEOTIDE SEQUENCE [LARGE SCALE GENOMIC DNA]</scope>
</reference>
<comment type="subcellular location">
    <subcellularLocation>
        <location evidence="1">Endomembrane system</location>
        <topology evidence="1">Multi-pass membrane protein</topology>
    </subcellularLocation>
</comment>
<evidence type="ECO:0000256" key="3">
    <source>
        <dbReference type="ARBA" id="ARBA00022989"/>
    </source>
</evidence>
<evidence type="ECO:0000256" key="4">
    <source>
        <dbReference type="ARBA" id="ARBA00023136"/>
    </source>
</evidence>
<feature type="transmembrane region" description="Helical" evidence="5">
    <location>
        <begin position="51"/>
        <end position="74"/>
    </location>
</feature>
<evidence type="ECO:0000313" key="6">
    <source>
        <dbReference type="EMBL" id="OGD88151.1"/>
    </source>
</evidence>
<dbReference type="AlphaFoldDB" id="A0A1F5G8G0"/>
<accession>A0A1F5G8G0</accession>
<dbReference type="Pfam" id="PF01988">
    <property type="entry name" value="VIT1"/>
    <property type="match status" value="1"/>
</dbReference>
<dbReference type="GO" id="GO:0030026">
    <property type="term" value="P:intracellular manganese ion homeostasis"/>
    <property type="evidence" value="ECO:0007669"/>
    <property type="project" value="InterPro"/>
</dbReference>
<name>A0A1F5G8G0_9BACT</name>
<dbReference type="GO" id="GO:0005384">
    <property type="term" value="F:manganese ion transmembrane transporter activity"/>
    <property type="evidence" value="ECO:0007669"/>
    <property type="project" value="InterPro"/>
</dbReference>
<evidence type="ECO:0000256" key="2">
    <source>
        <dbReference type="ARBA" id="ARBA00022692"/>
    </source>
</evidence>
<sequence>MPGRHIAEREPEHPSSGQFLRDIVFGANDGVVTAIGFLVGISGSVANQTVVVIAGILTIVAGAASMALGNYLGVKSQKEHYGAMEKIEKWEMEHKPDVERDEIREIYTNMGFDKESVELLTKKVTSDKDLWLKVMMRDELGLSEQSNEKPILAGVIMGLFYLMGGVPPLLPYIFVTPLSRALLMSIIIALFVMAFIGIIRWFLNKGSLSAKVSETVMIGIIAVGVGFVAGEVIRFLGYSV</sequence>
<gene>
    <name evidence="6" type="ORF">A3D04_01650</name>
</gene>
<keyword evidence="4 5" id="KW-0472">Membrane</keyword>
<protein>
    <recommendedName>
        <fullName evidence="8">Iron transporter</fullName>
    </recommendedName>
</protein>
<dbReference type="InterPro" id="IPR008217">
    <property type="entry name" value="Ccc1_fam"/>
</dbReference>
<feature type="transmembrane region" description="Helical" evidence="5">
    <location>
        <begin position="151"/>
        <end position="175"/>
    </location>
</feature>
<dbReference type="PANTHER" id="PTHR31851">
    <property type="entry name" value="FE(2+)/MN(2+) TRANSPORTER PCL1"/>
    <property type="match status" value="1"/>
</dbReference>
<evidence type="ECO:0008006" key="8">
    <source>
        <dbReference type="Google" id="ProtNLM"/>
    </source>
</evidence>
<organism evidence="6 7">
    <name type="scientific">Candidatus Curtissbacteria bacterium RIFCSPHIGHO2_02_FULL_40_16b</name>
    <dbReference type="NCBI Taxonomy" id="1797714"/>
    <lineage>
        <taxon>Bacteria</taxon>
        <taxon>Candidatus Curtissiibacteriota</taxon>
    </lineage>
</organism>
<dbReference type="STRING" id="1797714.A3D04_01650"/>
<keyword evidence="3 5" id="KW-1133">Transmembrane helix</keyword>